<organism evidence="1">
    <name type="scientific">Rhizophora mucronata</name>
    <name type="common">Asiatic mangrove</name>
    <dbReference type="NCBI Taxonomy" id="61149"/>
    <lineage>
        <taxon>Eukaryota</taxon>
        <taxon>Viridiplantae</taxon>
        <taxon>Streptophyta</taxon>
        <taxon>Embryophyta</taxon>
        <taxon>Tracheophyta</taxon>
        <taxon>Spermatophyta</taxon>
        <taxon>Magnoliopsida</taxon>
        <taxon>eudicotyledons</taxon>
        <taxon>Gunneridae</taxon>
        <taxon>Pentapetalae</taxon>
        <taxon>rosids</taxon>
        <taxon>fabids</taxon>
        <taxon>Malpighiales</taxon>
        <taxon>Rhizophoraceae</taxon>
        <taxon>Rhizophora</taxon>
    </lineage>
</organism>
<evidence type="ECO:0000313" key="1">
    <source>
        <dbReference type="EMBL" id="MBX40071.1"/>
    </source>
</evidence>
<sequence length="57" mass="6799">MWSHDRIVYTLNSRSRVQTWILSIHGTGVSTWSYYLQSQSVKIIKYHDGKSKSHYMH</sequence>
<proteinExistence type="predicted"/>
<dbReference type="EMBL" id="GGEC01059587">
    <property type="protein sequence ID" value="MBX40071.1"/>
    <property type="molecule type" value="Transcribed_RNA"/>
</dbReference>
<protein>
    <submittedName>
        <fullName evidence="1">Uncharacterized protein</fullName>
    </submittedName>
</protein>
<name>A0A2P2NC70_RHIMU</name>
<accession>A0A2P2NC70</accession>
<reference evidence="1" key="1">
    <citation type="submission" date="2018-02" db="EMBL/GenBank/DDBJ databases">
        <title>Rhizophora mucronata_Transcriptome.</title>
        <authorList>
            <person name="Meera S.P."/>
            <person name="Sreeshan A."/>
            <person name="Augustine A."/>
        </authorList>
    </citation>
    <scope>NUCLEOTIDE SEQUENCE</scope>
    <source>
        <tissue evidence="1">Leaf</tissue>
    </source>
</reference>
<dbReference type="AlphaFoldDB" id="A0A2P2NC70"/>